<name>A0A2U1KLB6_ARTAN</name>
<protein>
    <submittedName>
        <fullName evidence="3">DnaJ subfamily B member 13</fullName>
    </submittedName>
</protein>
<dbReference type="GO" id="GO:0005829">
    <property type="term" value="C:cytosol"/>
    <property type="evidence" value="ECO:0007669"/>
    <property type="project" value="TreeGrafter"/>
</dbReference>
<keyword evidence="1" id="KW-0143">Chaperone</keyword>
<sequence length="255" mass="28669">MDVDYYKVLEVDRSAKDDELKKEYRKLAMKWHPDKNPNNNKQAETKFKQISEAYDVLSDSQKRSMYDRYGEDGLKGQGPPPSPGMFPGMSSYRGATSFRFNGRTAEDLFSEIFGHTNRFGSMRDMGAGSAEGSAGITSRKAAASEEALLFSLEDLYKGTTKKLKISRAVADCTGPILVWENLKVVYRRPGMPTRLYPPGSPRVMDSRFLMKIVKNSTPCSGDCQASWLFQHSDPPDTMVPWECDIKAHCSQHSHT</sequence>
<dbReference type="GO" id="GO:0051087">
    <property type="term" value="F:protein-folding chaperone binding"/>
    <property type="evidence" value="ECO:0007669"/>
    <property type="project" value="TreeGrafter"/>
</dbReference>
<dbReference type="Proteomes" id="UP000245207">
    <property type="component" value="Unassembled WGS sequence"/>
</dbReference>
<dbReference type="STRING" id="35608.A0A2U1KLB6"/>
<dbReference type="FunFam" id="1.10.287.110:FF:000020">
    <property type="entry name" value="DnaJ subfamily B member 13"/>
    <property type="match status" value="1"/>
</dbReference>
<dbReference type="InterPro" id="IPR051339">
    <property type="entry name" value="DnaJ_subfamily_B"/>
</dbReference>
<evidence type="ECO:0000259" key="2">
    <source>
        <dbReference type="PROSITE" id="PS50076"/>
    </source>
</evidence>
<proteinExistence type="predicted"/>
<dbReference type="PRINTS" id="PR00625">
    <property type="entry name" value="JDOMAIN"/>
</dbReference>
<dbReference type="PANTHER" id="PTHR24078">
    <property type="entry name" value="DNAJ HOMOLOG SUBFAMILY C MEMBER"/>
    <property type="match status" value="1"/>
</dbReference>
<dbReference type="InterPro" id="IPR001623">
    <property type="entry name" value="DnaJ_domain"/>
</dbReference>
<dbReference type="PANTHER" id="PTHR24078:SF532">
    <property type="entry name" value="J DOMAIN-CONTAINING PROTEIN"/>
    <property type="match status" value="1"/>
</dbReference>
<dbReference type="Gene3D" id="1.10.287.110">
    <property type="entry name" value="DnaJ domain"/>
    <property type="match status" value="1"/>
</dbReference>
<dbReference type="CDD" id="cd06257">
    <property type="entry name" value="DnaJ"/>
    <property type="match status" value="1"/>
</dbReference>
<dbReference type="PROSITE" id="PS50076">
    <property type="entry name" value="DNAJ_2"/>
    <property type="match status" value="1"/>
</dbReference>
<gene>
    <name evidence="3" type="ORF">CTI12_AA588950</name>
</gene>
<feature type="domain" description="J" evidence="2">
    <location>
        <begin position="4"/>
        <end position="70"/>
    </location>
</feature>
<dbReference type="SUPFAM" id="SSF46565">
    <property type="entry name" value="Chaperone J-domain"/>
    <property type="match status" value="1"/>
</dbReference>
<accession>A0A2U1KLB6</accession>
<organism evidence="3 4">
    <name type="scientific">Artemisia annua</name>
    <name type="common">Sweet wormwood</name>
    <dbReference type="NCBI Taxonomy" id="35608"/>
    <lineage>
        <taxon>Eukaryota</taxon>
        <taxon>Viridiplantae</taxon>
        <taxon>Streptophyta</taxon>
        <taxon>Embryophyta</taxon>
        <taxon>Tracheophyta</taxon>
        <taxon>Spermatophyta</taxon>
        <taxon>Magnoliopsida</taxon>
        <taxon>eudicotyledons</taxon>
        <taxon>Gunneridae</taxon>
        <taxon>Pentapetalae</taxon>
        <taxon>asterids</taxon>
        <taxon>campanulids</taxon>
        <taxon>Asterales</taxon>
        <taxon>Asteraceae</taxon>
        <taxon>Asteroideae</taxon>
        <taxon>Anthemideae</taxon>
        <taxon>Artemisiinae</taxon>
        <taxon>Artemisia</taxon>
    </lineage>
</organism>
<evidence type="ECO:0000256" key="1">
    <source>
        <dbReference type="ARBA" id="ARBA00023186"/>
    </source>
</evidence>
<dbReference type="Pfam" id="PF00226">
    <property type="entry name" value="DnaJ"/>
    <property type="match status" value="1"/>
</dbReference>
<dbReference type="InterPro" id="IPR036869">
    <property type="entry name" value="J_dom_sf"/>
</dbReference>
<evidence type="ECO:0000313" key="4">
    <source>
        <dbReference type="Proteomes" id="UP000245207"/>
    </source>
</evidence>
<keyword evidence="4" id="KW-1185">Reference proteome</keyword>
<dbReference type="InterPro" id="IPR018253">
    <property type="entry name" value="DnaJ_domain_CS"/>
</dbReference>
<comment type="caution">
    <text evidence="3">The sequence shown here is derived from an EMBL/GenBank/DDBJ whole genome shotgun (WGS) entry which is preliminary data.</text>
</comment>
<dbReference type="SMART" id="SM00271">
    <property type="entry name" value="DnaJ"/>
    <property type="match status" value="1"/>
</dbReference>
<dbReference type="OrthoDB" id="10250354at2759"/>
<reference evidence="3 4" key="1">
    <citation type="journal article" date="2018" name="Mol. Plant">
        <title>The genome of Artemisia annua provides insight into the evolution of Asteraceae family and artemisinin biosynthesis.</title>
        <authorList>
            <person name="Shen Q."/>
            <person name="Zhang L."/>
            <person name="Liao Z."/>
            <person name="Wang S."/>
            <person name="Yan T."/>
            <person name="Shi P."/>
            <person name="Liu M."/>
            <person name="Fu X."/>
            <person name="Pan Q."/>
            <person name="Wang Y."/>
            <person name="Lv Z."/>
            <person name="Lu X."/>
            <person name="Zhang F."/>
            <person name="Jiang W."/>
            <person name="Ma Y."/>
            <person name="Chen M."/>
            <person name="Hao X."/>
            <person name="Li L."/>
            <person name="Tang Y."/>
            <person name="Lv G."/>
            <person name="Zhou Y."/>
            <person name="Sun X."/>
            <person name="Brodelius P.E."/>
            <person name="Rose J.K.C."/>
            <person name="Tang K."/>
        </authorList>
    </citation>
    <scope>NUCLEOTIDE SEQUENCE [LARGE SCALE GENOMIC DNA]</scope>
    <source>
        <strain evidence="4">cv. Huhao1</strain>
        <tissue evidence="3">Leaf</tissue>
    </source>
</reference>
<dbReference type="AlphaFoldDB" id="A0A2U1KLB6"/>
<dbReference type="PROSITE" id="PS00636">
    <property type="entry name" value="DNAJ_1"/>
    <property type="match status" value="1"/>
</dbReference>
<dbReference type="EMBL" id="PKPP01016579">
    <property type="protein sequence ID" value="PWA37580.1"/>
    <property type="molecule type" value="Genomic_DNA"/>
</dbReference>
<evidence type="ECO:0000313" key="3">
    <source>
        <dbReference type="EMBL" id="PWA37580.1"/>
    </source>
</evidence>
<dbReference type="GO" id="GO:0051082">
    <property type="term" value="F:unfolded protein binding"/>
    <property type="evidence" value="ECO:0007669"/>
    <property type="project" value="TreeGrafter"/>
</dbReference>